<evidence type="ECO:0000256" key="3">
    <source>
        <dbReference type="ARBA" id="ARBA00022553"/>
    </source>
</evidence>
<keyword evidence="10" id="KW-1185">Reference proteome</keyword>
<dbReference type="UniPathway" id="UPA00094"/>
<dbReference type="GO" id="GO:0005829">
    <property type="term" value="C:cytosol"/>
    <property type="evidence" value="ECO:0007669"/>
    <property type="project" value="TreeGrafter"/>
</dbReference>
<keyword evidence="6 7" id="KW-0275">Fatty acid biosynthesis</keyword>
<evidence type="ECO:0000256" key="4">
    <source>
        <dbReference type="ARBA" id="ARBA00022832"/>
    </source>
</evidence>
<dbReference type="GO" id="GO:0016020">
    <property type="term" value="C:membrane"/>
    <property type="evidence" value="ECO:0007669"/>
    <property type="project" value="GOC"/>
</dbReference>
<feature type="modified residue" description="O-(pantetheine 4'-phosphoryl)serine" evidence="7">
    <location>
        <position position="37"/>
    </location>
</feature>
<evidence type="ECO:0000256" key="7">
    <source>
        <dbReference type="HAMAP-Rule" id="MF_01217"/>
    </source>
</evidence>
<comment type="subcellular location">
    <subcellularLocation>
        <location evidence="7">Cytoplasm</location>
    </subcellularLocation>
</comment>
<keyword evidence="7" id="KW-0963">Cytoplasm</keyword>
<dbReference type="InterPro" id="IPR036736">
    <property type="entry name" value="ACP-like_sf"/>
</dbReference>
<dbReference type="NCBIfam" id="NF002147">
    <property type="entry name" value="PRK00982.1-1"/>
    <property type="match status" value="1"/>
</dbReference>
<dbReference type="SUPFAM" id="SSF47336">
    <property type="entry name" value="ACP-like"/>
    <property type="match status" value="1"/>
</dbReference>
<dbReference type="PANTHER" id="PTHR20863:SF76">
    <property type="entry name" value="CARRIER DOMAIN-CONTAINING PROTEIN"/>
    <property type="match status" value="1"/>
</dbReference>
<dbReference type="GO" id="GO:0009245">
    <property type="term" value="P:lipid A biosynthetic process"/>
    <property type="evidence" value="ECO:0007669"/>
    <property type="project" value="TreeGrafter"/>
</dbReference>
<dbReference type="GO" id="GO:0000035">
    <property type="term" value="F:acyl binding"/>
    <property type="evidence" value="ECO:0007669"/>
    <property type="project" value="TreeGrafter"/>
</dbReference>
<evidence type="ECO:0000313" key="10">
    <source>
        <dbReference type="Proteomes" id="UP000236732"/>
    </source>
</evidence>
<dbReference type="Gene3D" id="1.10.1200.10">
    <property type="entry name" value="ACP-like"/>
    <property type="match status" value="1"/>
</dbReference>
<proteinExistence type="inferred from homology"/>
<gene>
    <name evidence="7" type="primary">acpP</name>
    <name evidence="9" type="ORF">SAMN05444920_10985</name>
</gene>
<dbReference type="Proteomes" id="UP000236732">
    <property type="component" value="Unassembled WGS sequence"/>
</dbReference>
<dbReference type="InterPro" id="IPR003231">
    <property type="entry name" value="ACP"/>
</dbReference>
<organism evidence="9 10">
    <name type="scientific">Nonomuraea solani</name>
    <dbReference type="NCBI Taxonomy" id="1144553"/>
    <lineage>
        <taxon>Bacteria</taxon>
        <taxon>Bacillati</taxon>
        <taxon>Actinomycetota</taxon>
        <taxon>Actinomycetes</taxon>
        <taxon>Streptosporangiales</taxon>
        <taxon>Streptosporangiaceae</taxon>
        <taxon>Nonomuraea</taxon>
    </lineage>
</organism>
<protein>
    <recommendedName>
        <fullName evidence="7">Acyl carrier protein</fullName>
        <shortName evidence="7">ACP</shortName>
    </recommendedName>
</protein>
<evidence type="ECO:0000256" key="2">
    <source>
        <dbReference type="ARBA" id="ARBA00022516"/>
    </source>
</evidence>
<accession>A0A1H6EEW7</accession>
<dbReference type="EMBL" id="FNVT01000009">
    <property type="protein sequence ID" value="SEG95506.1"/>
    <property type="molecule type" value="Genomic_DNA"/>
</dbReference>
<dbReference type="OrthoDB" id="9804551at2"/>
<feature type="domain" description="Carrier" evidence="8">
    <location>
        <begin position="1"/>
        <end position="77"/>
    </location>
</feature>
<keyword evidence="5 7" id="KW-0443">Lipid metabolism</keyword>
<dbReference type="Pfam" id="PF00550">
    <property type="entry name" value="PP-binding"/>
    <property type="match status" value="1"/>
</dbReference>
<keyword evidence="3 7" id="KW-0597">Phosphoprotein</keyword>
<dbReference type="InterPro" id="IPR009081">
    <property type="entry name" value="PP-bd_ACP"/>
</dbReference>
<comment type="PTM">
    <text evidence="7">4'-phosphopantetheine is transferred from CoA to a specific serine of apo-ACP by AcpS. This modification is essential for activity because fatty acids are bound in thioester linkage to the sulfhydryl of the prosthetic group.</text>
</comment>
<keyword evidence="1 7" id="KW-0596">Phosphopantetheine</keyword>
<evidence type="ECO:0000313" key="9">
    <source>
        <dbReference type="EMBL" id="SEG95506.1"/>
    </source>
</evidence>
<dbReference type="PANTHER" id="PTHR20863">
    <property type="entry name" value="ACYL CARRIER PROTEIN"/>
    <property type="match status" value="1"/>
</dbReference>
<dbReference type="PROSITE" id="PS50075">
    <property type="entry name" value="CARRIER"/>
    <property type="match status" value="1"/>
</dbReference>
<sequence length="78" mass="8489">MPDLLAALADIVEDVTRIPARDVTPDATFADDLDIDSLAMVEISAAVQDRLGVEIPDDRLKDLRTPRDVITYVRAAAP</sequence>
<dbReference type="GO" id="GO:0000036">
    <property type="term" value="F:acyl carrier activity"/>
    <property type="evidence" value="ECO:0007669"/>
    <property type="project" value="UniProtKB-UniRule"/>
</dbReference>
<dbReference type="RefSeq" id="WP_103959352.1">
    <property type="nucleotide sequence ID" value="NZ_FNVT01000009.1"/>
</dbReference>
<evidence type="ECO:0000256" key="1">
    <source>
        <dbReference type="ARBA" id="ARBA00022450"/>
    </source>
</evidence>
<comment type="function">
    <text evidence="7">Carrier of the growing fatty acid chain in fatty acid biosynthesis.</text>
</comment>
<comment type="similarity">
    <text evidence="7">Belongs to the acyl carrier protein (ACP) family.</text>
</comment>
<keyword evidence="2 7" id="KW-0444">Lipid biosynthesis</keyword>
<evidence type="ECO:0000256" key="5">
    <source>
        <dbReference type="ARBA" id="ARBA00023098"/>
    </source>
</evidence>
<evidence type="ECO:0000259" key="8">
    <source>
        <dbReference type="PROSITE" id="PS50075"/>
    </source>
</evidence>
<reference evidence="9 10" key="1">
    <citation type="submission" date="2016-10" db="EMBL/GenBank/DDBJ databases">
        <authorList>
            <person name="de Groot N.N."/>
        </authorList>
    </citation>
    <scope>NUCLEOTIDE SEQUENCE [LARGE SCALE GENOMIC DNA]</scope>
    <source>
        <strain evidence="9 10">CGMCC 4.7037</strain>
    </source>
</reference>
<dbReference type="HAMAP" id="MF_01217">
    <property type="entry name" value="Acyl_carrier"/>
    <property type="match status" value="1"/>
</dbReference>
<evidence type="ECO:0000256" key="6">
    <source>
        <dbReference type="ARBA" id="ARBA00023160"/>
    </source>
</evidence>
<dbReference type="AlphaFoldDB" id="A0A1H6EEW7"/>
<comment type="pathway">
    <text evidence="7">Lipid metabolism; fatty acid biosynthesis.</text>
</comment>
<keyword evidence="4 7" id="KW-0276">Fatty acid metabolism</keyword>
<name>A0A1H6EEW7_9ACTN</name>